<evidence type="ECO:0000313" key="3">
    <source>
        <dbReference type="Proteomes" id="UP001501461"/>
    </source>
</evidence>
<name>A0ABN2UQ89_9MICC</name>
<protein>
    <submittedName>
        <fullName evidence="2">Uncharacterized protein</fullName>
    </submittedName>
</protein>
<organism evidence="2 3">
    <name type="scientific">Yaniella flava</name>
    <dbReference type="NCBI Taxonomy" id="287930"/>
    <lineage>
        <taxon>Bacteria</taxon>
        <taxon>Bacillati</taxon>
        <taxon>Actinomycetota</taxon>
        <taxon>Actinomycetes</taxon>
        <taxon>Micrococcales</taxon>
        <taxon>Micrococcaceae</taxon>
        <taxon>Yaniella</taxon>
    </lineage>
</organism>
<sequence length="332" mass="37122">MTKPLTSAQAAQQSNRTNDGKYTAKSHSEADVSLGVEAPEPRFDSQGNDWGPAFAEYEVESVRQHEIMHVHYNDEFSEDFIAAELSGDWSEIDRVREQEAHWEWENDAYDQEAAYAVERLGLEPDEARNEELFDELRGAIADSPNTISPYKSVRDNTPSQLMRMEVFEGENLTDHNEEAYHDGDAQVEVLEAKFKELGLDPSTEINRDAIEDLVNNGPEYWHEGVSLDVIWSGPYTDAVPGNDEKSLSFNDPNMVLIDSFNGSGWEAQTQGTIKRTIGARSEDSDLPGDKRAYLDNLAGGYGWGDIAGPMQSAYETEVEVQEKVVEDAMVNA</sequence>
<gene>
    <name evidence="2" type="ORF">GCM10009720_21380</name>
</gene>
<evidence type="ECO:0000313" key="2">
    <source>
        <dbReference type="EMBL" id="GAA2040668.1"/>
    </source>
</evidence>
<evidence type="ECO:0000256" key="1">
    <source>
        <dbReference type="SAM" id="MobiDB-lite"/>
    </source>
</evidence>
<dbReference type="Proteomes" id="UP001501461">
    <property type="component" value="Unassembled WGS sequence"/>
</dbReference>
<proteinExistence type="predicted"/>
<dbReference type="EMBL" id="BAAAMN010000046">
    <property type="protein sequence ID" value="GAA2040668.1"/>
    <property type="molecule type" value="Genomic_DNA"/>
</dbReference>
<keyword evidence="3" id="KW-1185">Reference proteome</keyword>
<comment type="caution">
    <text evidence="2">The sequence shown here is derived from an EMBL/GenBank/DDBJ whole genome shotgun (WGS) entry which is preliminary data.</text>
</comment>
<accession>A0ABN2UQ89</accession>
<feature type="region of interest" description="Disordered" evidence="1">
    <location>
        <begin position="1"/>
        <end position="49"/>
    </location>
</feature>
<dbReference type="RefSeq" id="WP_343958455.1">
    <property type="nucleotide sequence ID" value="NZ_BAAAMN010000046.1"/>
</dbReference>
<reference evidence="3" key="1">
    <citation type="journal article" date="2019" name="Int. J. Syst. Evol. Microbiol.">
        <title>The Global Catalogue of Microorganisms (GCM) 10K type strain sequencing project: providing services to taxonomists for standard genome sequencing and annotation.</title>
        <authorList>
            <consortium name="The Broad Institute Genomics Platform"/>
            <consortium name="The Broad Institute Genome Sequencing Center for Infectious Disease"/>
            <person name="Wu L."/>
            <person name="Ma J."/>
        </authorList>
    </citation>
    <scope>NUCLEOTIDE SEQUENCE [LARGE SCALE GENOMIC DNA]</scope>
    <source>
        <strain evidence="3">JCM 13595</strain>
    </source>
</reference>
<feature type="compositionally biased region" description="Polar residues" evidence="1">
    <location>
        <begin position="1"/>
        <end position="17"/>
    </location>
</feature>